<dbReference type="OrthoDB" id="5275938at2759"/>
<organism evidence="2 3">
    <name type="scientific">Microthyrium microscopicum</name>
    <dbReference type="NCBI Taxonomy" id="703497"/>
    <lineage>
        <taxon>Eukaryota</taxon>
        <taxon>Fungi</taxon>
        <taxon>Dikarya</taxon>
        <taxon>Ascomycota</taxon>
        <taxon>Pezizomycotina</taxon>
        <taxon>Dothideomycetes</taxon>
        <taxon>Dothideomycetes incertae sedis</taxon>
        <taxon>Microthyriales</taxon>
        <taxon>Microthyriaceae</taxon>
        <taxon>Microthyrium</taxon>
    </lineage>
</organism>
<accession>A0A6A6UQ50</accession>
<reference evidence="2" key="1">
    <citation type="journal article" date="2020" name="Stud. Mycol.">
        <title>101 Dothideomycetes genomes: a test case for predicting lifestyles and emergence of pathogens.</title>
        <authorList>
            <person name="Haridas S."/>
            <person name="Albert R."/>
            <person name="Binder M."/>
            <person name="Bloem J."/>
            <person name="Labutti K."/>
            <person name="Salamov A."/>
            <person name="Andreopoulos B."/>
            <person name="Baker S."/>
            <person name="Barry K."/>
            <person name="Bills G."/>
            <person name="Bluhm B."/>
            <person name="Cannon C."/>
            <person name="Castanera R."/>
            <person name="Culley D."/>
            <person name="Daum C."/>
            <person name="Ezra D."/>
            <person name="Gonzalez J."/>
            <person name="Henrissat B."/>
            <person name="Kuo A."/>
            <person name="Liang C."/>
            <person name="Lipzen A."/>
            <person name="Lutzoni F."/>
            <person name="Magnuson J."/>
            <person name="Mondo S."/>
            <person name="Nolan M."/>
            <person name="Ohm R."/>
            <person name="Pangilinan J."/>
            <person name="Park H.-J."/>
            <person name="Ramirez L."/>
            <person name="Alfaro M."/>
            <person name="Sun H."/>
            <person name="Tritt A."/>
            <person name="Yoshinaga Y."/>
            <person name="Zwiers L.-H."/>
            <person name="Turgeon B."/>
            <person name="Goodwin S."/>
            <person name="Spatafora J."/>
            <person name="Crous P."/>
            <person name="Grigoriev I."/>
        </authorList>
    </citation>
    <scope>NUCLEOTIDE SEQUENCE</scope>
    <source>
        <strain evidence="2">CBS 115976</strain>
    </source>
</reference>
<evidence type="ECO:0000313" key="2">
    <source>
        <dbReference type="EMBL" id="KAF2673573.1"/>
    </source>
</evidence>
<dbReference type="InterPro" id="IPR013087">
    <property type="entry name" value="Znf_C2H2_type"/>
</dbReference>
<evidence type="ECO:0000259" key="1">
    <source>
        <dbReference type="PROSITE" id="PS00028"/>
    </source>
</evidence>
<proteinExistence type="predicted"/>
<name>A0A6A6UQ50_9PEZI</name>
<keyword evidence="3" id="KW-1185">Reference proteome</keyword>
<feature type="domain" description="C2H2-type" evidence="1">
    <location>
        <begin position="11"/>
        <end position="34"/>
    </location>
</feature>
<protein>
    <recommendedName>
        <fullName evidence="1">C2H2-type domain-containing protein</fullName>
    </recommendedName>
</protein>
<sequence>MSHIQQFCWICPFTDCPLFFSTAKDRVDHLSEVHWDNEPYEENDQANIFPSIEAQHLRIPQKISLSDQGNYKVVTGAPEEGQVEICVCKEALAAISPVFKVMVMGSAGLQYRESIQHSATFPEDDPDAFLLIMIIAHKLHDYVPQFMKSSQFYELTVLAHKYDCLKSIMPWMHMWNELRRNGLVKLPSTLGWGSALDLAWIYGDLELFMKMAKHLVRHIVHGEDSHSMLIDGQTIICQITPPEAIDNILQERERKLDQTWTECNVYIDECSVSCGHCRKKQCGTMNSEQTTKAIRELQILPAQMAAHRLPSITAVHQRLGRLTEFNNAGAQCLRGRITLTDRLNCFSVNPVSMTHVELLRNAGIKLGLRTSPYFKGTSRSVAHYAGRGQVDDVLPGYFFDEDDDMTM</sequence>
<dbReference type="Proteomes" id="UP000799302">
    <property type="component" value="Unassembled WGS sequence"/>
</dbReference>
<dbReference type="AlphaFoldDB" id="A0A6A6UQ50"/>
<gene>
    <name evidence="2" type="ORF">BT63DRAFT_160432</name>
</gene>
<dbReference type="EMBL" id="MU004231">
    <property type="protein sequence ID" value="KAF2673573.1"/>
    <property type="molecule type" value="Genomic_DNA"/>
</dbReference>
<dbReference type="PROSITE" id="PS00028">
    <property type="entry name" value="ZINC_FINGER_C2H2_1"/>
    <property type="match status" value="1"/>
</dbReference>
<evidence type="ECO:0000313" key="3">
    <source>
        <dbReference type="Proteomes" id="UP000799302"/>
    </source>
</evidence>